<dbReference type="GO" id="GO:0016791">
    <property type="term" value="F:phosphatase activity"/>
    <property type="evidence" value="ECO:0007669"/>
    <property type="project" value="TreeGrafter"/>
</dbReference>
<dbReference type="Gene3D" id="3.40.50.1240">
    <property type="entry name" value="Phosphoglycerate mutase-like"/>
    <property type="match status" value="1"/>
</dbReference>
<proteinExistence type="predicted"/>
<comment type="caution">
    <text evidence="2">The sequence shown here is derived from an EMBL/GenBank/DDBJ whole genome shotgun (WGS) entry which is preliminary data.</text>
</comment>
<sequence>MQTEFLFVRHAESTANAGGAAGSAADPPLTERGRAQAGALCADLAGHDLRALYTSDTARARATIAPLERRTGLRRTELAALDEWNLGRGGRADADGVRDLLARWGAGDVDARLPTAPYSETLRALHARVLPACRAVLERHGASGGTIIVVAHGGALSWGLPALVDNVSFAYGARHYLGNARSVAVTVEGGTIRATRWNDAVIATV</sequence>
<dbReference type="InterPro" id="IPR050275">
    <property type="entry name" value="PGM_Phosphatase"/>
</dbReference>
<dbReference type="EMBL" id="AAOT01000012">
    <property type="protein sequence ID" value="EAR51499.1"/>
    <property type="molecule type" value="Genomic_DNA"/>
</dbReference>
<accession>Q2CFI3</accession>
<dbReference type="InterPro" id="IPR029033">
    <property type="entry name" value="His_PPase_superfam"/>
</dbReference>
<dbReference type="InterPro" id="IPR013078">
    <property type="entry name" value="His_Pase_superF_clade-1"/>
</dbReference>
<protein>
    <submittedName>
        <fullName evidence="2">Phosphoglycerate/bisphosphoglycerate mutase</fullName>
    </submittedName>
</protein>
<organism evidence="2 3">
    <name type="scientific">Oceanicola granulosus (strain ATCC BAA-861 / DSM 15982 / KCTC 12143 / HTCC2516)</name>
    <dbReference type="NCBI Taxonomy" id="314256"/>
    <lineage>
        <taxon>Bacteria</taxon>
        <taxon>Pseudomonadati</taxon>
        <taxon>Pseudomonadota</taxon>
        <taxon>Alphaproteobacteria</taxon>
        <taxon>Rhodobacterales</taxon>
        <taxon>Roseobacteraceae</taxon>
        <taxon>Oceanicola</taxon>
    </lineage>
</organism>
<dbReference type="CDD" id="cd07067">
    <property type="entry name" value="HP_PGM_like"/>
    <property type="match status" value="1"/>
</dbReference>
<reference evidence="2 3" key="1">
    <citation type="journal article" date="2010" name="J. Bacteriol.">
        <title>Genome sequences of Oceanicola granulosus HTCC2516(T) and Oceanicola batsensis HTCC2597(TDelta).</title>
        <authorList>
            <person name="Thrash J.C."/>
            <person name="Cho J.C."/>
            <person name="Vergin K.L."/>
            <person name="Giovannoni S.J."/>
        </authorList>
    </citation>
    <scope>NUCLEOTIDE SEQUENCE [LARGE SCALE GENOMIC DNA]</scope>
    <source>
        <strain evidence="3">ATCC BAA-861 / DSM 15982 / KCTC 12143 / HTCC2516</strain>
    </source>
</reference>
<gene>
    <name evidence="2" type="ORF">OG2516_17301</name>
</gene>
<dbReference type="STRING" id="314256.OG2516_17301"/>
<feature type="binding site" evidence="1">
    <location>
        <begin position="9"/>
        <end position="16"/>
    </location>
    <ligand>
        <name>substrate</name>
    </ligand>
</feature>
<dbReference type="SUPFAM" id="SSF53254">
    <property type="entry name" value="Phosphoglycerate mutase-like"/>
    <property type="match status" value="1"/>
</dbReference>
<dbReference type="AlphaFoldDB" id="Q2CFI3"/>
<dbReference type="HOGENOM" id="CLU_1336374_0_0_5"/>
<keyword evidence="3" id="KW-1185">Reference proteome</keyword>
<dbReference type="PANTHER" id="PTHR48100:SF1">
    <property type="entry name" value="HISTIDINE PHOSPHATASE FAMILY PROTEIN-RELATED"/>
    <property type="match status" value="1"/>
</dbReference>
<dbReference type="PANTHER" id="PTHR48100">
    <property type="entry name" value="BROAD-SPECIFICITY PHOSPHATASE YOR283W-RELATED"/>
    <property type="match status" value="1"/>
</dbReference>
<dbReference type="OrthoDB" id="9781415at2"/>
<evidence type="ECO:0000313" key="3">
    <source>
        <dbReference type="Proteomes" id="UP000003635"/>
    </source>
</evidence>
<evidence type="ECO:0000313" key="2">
    <source>
        <dbReference type="EMBL" id="EAR51499.1"/>
    </source>
</evidence>
<dbReference type="Proteomes" id="UP000003635">
    <property type="component" value="Unassembled WGS sequence"/>
</dbReference>
<feature type="binding site" evidence="1">
    <location>
        <position position="59"/>
    </location>
    <ligand>
        <name>substrate</name>
    </ligand>
</feature>
<name>Q2CFI3_OCEGH</name>
<dbReference type="Pfam" id="PF00300">
    <property type="entry name" value="His_Phos_1"/>
    <property type="match status" value="1"/>
</dbReference>
<dbReference type="SMART" id="SM00855">
    <property type="entry name" value="PGAM"/>
    <property type="match status" value="1"/>
</dbReference>
<dbReference type="GO" id="GO:0005737">
    <property type="term" value="C:cytoplasm"/>
    <property type="evidence" value="ECO:0007669"/>
    <property type="project" value="TreeGrafter"/>
</dbReference>
<evidence type="ECO:0000256" key="1">
    <source>
        <dbReference type="PIRSR" id="PIRSR613078-2"/>
    </source>
</evidence>
<dbReference type="eggNOG" id="COG0406">
    <property type="taxonomic scope" value="Bacteria"/>
</dbReference>
<dbReference type="RefSeq" id="WP_007256764.1">
    <property type="nucleotide sequence ID" value="NZ_CH724109.1"/>
</dbReference>